<proteinExistence type="predicted"/>
<gene>
    <name evidence="1" type="ORF">FDENT_8383</name>
</gene>
<keyword evidence="2" id="KW-1185">Reference proteome</keyword>
<accession>A0A8H5U484</accession>
<reference evidence="1 2" key="1">
    <citation type="submission" date="2020-05" db="EMBL/GenBank/DDBJ databases">
        <title>Identification and distribution of gene clusters putatively required for synthesis of sphingolipid metabolism inhibitors in phylogenetically diverse species of the filamentous fungus Fusarium.</title>
        <authorList>
            <person name="Kim H.-S."/>
            <person name="Busman M."/>
            <person name="Brown D.W."/>
            <person name="Divon H."/>
            <person name="Uhlig S."/>
            <person name="Proctor R.H."/>
        </authorList>
    </citation>
    <scope>NUCLEOTIDE SEQUENCE [LARGE SCALE GENOMIC DNA]</scope>
    <source>
        <strain evidence="1 2">NRRL 25311</strain>
    </source>
</reference>
<comment type="caution">
    <text evidence="1">The sequence shown here is derived from an EMBL/GenBank/DDBJ whole genome shotgun (WGS) entry which is preliminary data.</text>
</comment>
<protein>
    <submittedName>
        <fullName evidence="1">Uncharacterized protein</fullName>
    </submittedName>
</protein>
<evidence type="ECO:0000313" key="2">
    <source>
        <dbReference type="Proteomes" id="UP000562682"/>
    </source>
</evidence>
<dbReference type="AlphaFoldDB" id="A0A8H5U484"/>
<dbReference type="Proteomes" id="UP000562682">
    <property type="component" value="Unassembled WGS sequence"/>
</dbReference>
<organism evidence="1 2">
    <name type="scientific">Fusarium denticulatum</name>
    <dbReference type="NCBI Taxonomy" id="48507"/>
    <lineage>
        <taxon>Eukaryota</taxon>
        <taxon>Fungi</taxon>
        <taxon>Dikarya</taxon>
        <taxon>Ascomycota</taxon>
        <taxon>Pezizomycotina</taxon>
        <taxon>Sordariomycetes</taxon>
        <taxon>Hypocreomycetidae</taxon>
        <taxon>Hypocreales</taxon>
        <taxon>Nectriaceae</taxon>
        <taxon>Fusarium</taxon>
        <taxon>Fusarium fujikuroi species complex</taxon>
    </lineage>
</organism>
<sequence length="93" mass="10444">MDYVSKAHESFITRMVSATEEPLEDIAKETVEYLEQAPQPAIGSWLFPLRILKRLPFSDPFCDYPVLHDESGGTVKVSSPLELGVELCLANIY</sequence>
<evidence type="ECO:0000313" key="1">
    <source>
        <dbReference type="EMBL" id="KAF5680444.1"/>
    </source>
</evidence>
<name>A0A8H5U484_9HYPO</name>
<dbReference type="EMBL" id="JAAOAK010000247">
    <property type="protein sequence ID" value="KAF5680444.1"/>
    <property type="molecule type" value="Genomic_DNA"/>
</dbReference>